<evidence type="ECO:0000256" key="3">
    <source>
        <dbReference type="ARBA" id="ARBA00022833"/>
    </source>
</evidence>
<keyword evidence="2 9" id="KW-0479">Metal-binding</keyword>
<dbReference type="HAMAP" id="MF_01401">
    <property type="entry name" value="MsrA"/>
    <property type="match status" value="1"/>
</dbReference>
<feature type="active site" description="Nucleophile" evidence="9">
    <location>
        <position position="148"/>
    </location>
</feature>
<evidence type="ECO:0000256" key="9">
    <source>
        <dbReference type="HAMAP-Rule" id="MF_01400"/>
    </source>
</evidence>
<dbReference type="GO" id="GO:0008113">
    <property type="term" value="F:peptide-methionine (S)-S-oxide reductase activity"/>
    <property type="evidence" value="ECO:0007669"/>
    <property type="project" value="UniProtKB-UniRule"/>
</dbReference>
<feature type="binding site" evidence="9">
    <location>
        <position position="76"/>
    </location>
    <ligand>
        <name>Zn(2+)</name>
        <dbReference type="ChEBI" id="CHEBI:29105"/>
    </ligand>
</feature>
<dbReference type="Proteomes" id="UP000315525">
    <property type="component" value="Unassembled WGS sequence"/>
</dbReference>
<feature type="active site" evidence="10">
    <location>
        <position position="177"/>
    </location>
</feature>
<dbReference type="PANTHER" id="PTHR43774:SF1">
    <property type="entry name" value="PEPTIDE METHIONINE SULFOXIDE REDUCTASE MSRA 2"/>
    <property type="match status" value="1"/>
</dbReference>
<dbReference type="FunFam" id="2.170.150.20:FF:000001">
    <property type="entry name" value="Peptide methionine sulfoxide reductase MsrB"/>
    <property type="match status" value="1"/>
</dbReference>
<comment type="catalytic activity">
    <reaction evidence="8 10">
        <text>[thioredoxin]-disulfide + L-methionine + H2O = L-methionine (S)-S-oxide + [thioredoxin]-dithiol</text>
        <dbReference type="Rhea" id="RHEA:19993"/>
        <dbReference type="Rhea" id="RHEA-COMP:10698"/>
        <dbReference type="Rhea" id="RHEA-COMP:10700"/>
        <dbReference type="ChEBI" id="CHEBI:15377"/>
        <dbReference type="ChEBI" id="CHEBI:29950"/>
        <dbReference type="ChEBI" id="CHEBI:50058"/>
        <dbReference type="ChEBI" id="CHEBI:57844"/>
        <dbReference type="ChEBI" id="CHEBI:58772"/>
        <dbReference type="EC" id="1.8.4.11"/>
    </reaction>
</comment>
<evidence type="ECO:0000259" key="11">
    <source>
        <dbReference type="PROSITE" id="PS51790"/>
    </source>
</evidence>
<keyword evidence="5" id="KW-0511">Multifunctional enzyme</keyword>
<dbReference type="NCBIfam" id="NF004042">
    <property type="entry name" value="PRK05550.1"/>
    <property type="match status" value="1"/>
</dbReference>
<evidence type="ECO:0000256" key="1">
    <source>
        <dbReference type="ARBA" id="ARBA00007174"/>
    </source>
</evidence>
<comment type="similarity">
    <text evidence="1 9">Belongs to the MsrB Met sulfoxide reductase family.</text>
</comment>
<comment type="caution">
    <text evidence="12">The sequence shown here is derived from an EMBL/GenBank/DDBJ whole genome shotgun (WGS) entry which is preliminary data.</text>
</comment>
<dbReference type="InterPro" id="IPR011057">
    <property type="entry name" value="Mss4-like_sf"/>
</dbReference>
<dbReference type="GO" id="GO:0033744">
    <property type="term" value="F:L-methionine:thioredoxin-disulfide S-oxidoreductase activity"/>
    <property type="evidence" value="ECO:0007669"/>
    <property type="project" value="RHEA"/>
</dbReference>
<gene>
    <name evidence="9" type="primary">msrB</name>
    <name evidence="10" type="synonym">msrA</name>
    <name evidence="12" type="ORF">E3J62_02775</name>
</gene>
<dbReference type="HAMAP" id="MF_01400">
    <property type="entry name" value="MsrB"/>
    <property type="match status" value="1"/>
</dbReference>
<evidence type="ECO:0000256" key="6">
    <source>
        <dbReference type="ARBA" id="ARBA00047806"/>
    </source>
</evidence>
<evidence type="ECO:0000256" key="2">
    <source>
        <dbReference type="ARBA" id="ARBA00022723"/>
    </source>
</evidence>
<dbReference type="PANTHER" id="PTHR43774">
    <property type="entry name" value="PEPTIDE METHIONINE SULFOXIDE REDUCTASE"/>
    <property type="match status" value="1"/>
</dbReference>
<dbReference type="EMBL" id="SOJN01000038">
    <property type="protein sequence ID" value="TET46948.1"/>
    <property type="molecule type" value="Genomic_DNA"/>
</dbReference>
<dbReference type="EC" id="1.8.4.12" evidence="9"/>
<comment type="catalytic activity">
    <reaction evidence="7 9">
        <text>L-methionyl-[protein] + [thioredoxin]-disulfide + H2O = L-methionyl-(R)-S-oxide-[protein] + [thioredoxin]-dithiol</text>
        <dbReference type="Rhea" id="RHEA:24164"/>
        <dbReference type="Rhea" id="RHEA-COMP:10698"/>
        <dbReference type="Rhea" id="RHEA-COMP:10700"/>
        <dbReference type="Rhea" id="RHEA-COMP:12313"/>
        <dbReference type="Rhea" id="RHEA-COMP:12314"/>
        <dbReference type="ChEBI" id="CHEBI:15377"/>
        <dbReference type="ChEBI" id="CHEBI:16044"/>
        <dbReference type="ChEBI" id="CHEBI:29950"/>
        <dbReference type="ChEBI" id="CHEBI:45764"/>
        <dbReference type="ChEBI" id="CHEBI:50058"/>
        <dbReference type="EC" id="1.8.4.12"/>
    </reaction>
</comment>
<dbReference type="EC" id="1.8.4.11" evidence="10"/>
<evidence type="ECO:0000313" key="13">
    <source>
        <dbReference type="Proteomes" id="UP000315525"/>
    </source>
</evidence>
<feature type="binding site" evidence="9">
    <location>
        <position position="79"/>
    </location>
    <ligand>
        <name>Zn(2+)</name>
        <dbReference type="ChEBI" id="CHEBI:29105"/>
    </ligand>
</feature>
<evidence type="ECO:0000256" key="4">
    <source>
        <dbReference type="ARBA" id="ARBA00023002"/>
    </source>
</evidence>
<dbReference type="GO" id="GO:0008270">
    <property type="term" value="F:zinc ion binding"/>
    <property type="evidence" value="ECO:0007669"/>
    <property type="project" value="UniProtKB-UniRule"/>
</dbReference>
<dbReference type="InterPro" id="IPR002569">
    <property type="entry name" value="Met_Sox_Rdtase_MsrA_dom"/>
</dbReference>
<feature type="domain" description="MsrB" evidence="11">
    <location>
        <begin position="37"/>
        <end position="159"/>
    </location>
</feature>
<organism evidence="12 13">
    <name type="scientific">candidate division TA06 bacterium</name>
    <dbReference type="NCBI Taxonomy" id="2250710"/>
    <lineage>
        <taxon>Bacteria</taxon>
        <taxon>Bacteria division TA06</taxon>
    </lineage>
</organism>
<protein>
    <recommendedName>
        <fullName evidence="9 10">Multifunctional fusion protein</fullName>
    </recommendedName>
    <domain>
        <recommendedName>
            <fullName evidence="10">Peptide methionine sulfoxide reductase MsrA</fullName>
            <shortName evidence="10">Protein-methionine-S-oxide reductase</shortName>
            <ecNumber evidence="10">1.8.4.11</ecNumber>
        </recommendedName>
        <alternativeName>
            <fullName evidence="10">Peptide-methionine (S)-S-oxide reductase</fullName>
            <shortName evidence="10">Peptide Met(O) reductase</shortName>
        </alternativeName>
    </domain>
    <domain>
        <recommendedName>
            <fullName evidence="9">Peptide methionine sulfoxide reductase MsrB</fullName>
            <ecNumber evidence="9">1.8.4.12</ecNumber>
        </recommendedName>
        <alternativeName>
            <fullName evidence="9">Peptide-methionine (R)-S-oxide reductase</fullName>
        </alternativeName>
    </domain>
</protein>
<reference evidence="12 13" key="1">
    <citation type="submission" date="2019-03" db="EMBL/GenBank/DDBJ databases">
        <title>Metabolic potential of uncultured bacteria and archaea associated with petroleum seepage in deep-sea sediments.</title>
        <authorList>
            <person name="Dong X."/>
            <person name="Hubert C."/>
        </authorList>
    </citation>
    <scope>NUCLEOTIDE SEQUENCE [LARGE SCALE GENOMIC DNA]</scope>
    <source>
        <strain evidence="12">E44_bin18</strain>
    </source>
</reference>
<feature type="binding site" evidence="9">
    <location>
        <position position="125"/>
    </location>
    <ligand>
        <name>Zn(2+)</name>
        <dbReference type="ChEBI" id="CHEBI:29105"/>
    </ligand>
</feature>
<evidence type="ECO:0000256" key="10">
    <source>
        <dbReference type="HAMAP-Rule" id="MF_01401"/>
    </source>
</evidence>
<dbReference type="Pfam" id="PF01641">
    <property type="entry name" value="SelR"/>
    <property type="match status" value="1"/>
</dbReference>
<dbReference type="SUPFAM" id="SSF55068">
    <property type="entry name" value="Peptide methionine sulfoxide reductase"/>
    <property type="match status" value="1"/>
</dbReference>
<name>A0A523UWM3_UNCT6</name>
<feature type="binding site" evidence="9">
    <location>
        <position position="128"/>
    </location>
    <ligand>
        <name>Zn(2+)</name>
        <dbReference type="ChEBI" id="CHEBI:29105"/>
    </ligand>
</feature>
<comment type="similarity">
    <text evidence="10">Belongs to the MsrA Met sulfoxide reductase family.</text>
</comment>
<dbReference type="GO" id="GO:0006979">
    <property type="term" value="P:response to oxidative stress"/>
    <property type="evidence" value="ECO:0007669"/>
    <property type="project" value="UniProtKB-ARBA"/>
</dbReference>
<dbReference type="GO" id="GO:0033743">
    <property type="term" value="F:peptide-methionine (R)-S-oxide reductase activity"/>
    <property type="evidence" value="ECO:0007669"/>
    <property type="project" value="UniProtKB-UniRule"/>
</dbReference>
<dbReference type="InterPro" id="IPR036509">
    <property type="entry name" value="Met_Sox_Rdtase_MsrA_sf"/>
</dbReference>
<keyword evidence="3 9" id="KW-0862">Zinc</keyword>
<dbReference type="InterPro" id="IPR002579">
    <property type="entry name" value="Met_Sox_Rdtase_MsrB_dom"/>
</dbReference>
<comment type="cofactor">
    <cofactor evidence="9">
        <name>Zn(2+)</name>
        <dbReference type="ChEBI" id="CHEBI:29105"/>
    </cofactor>
    <text evidence="9">Binds 1 zinc ion per subunit. The zinc ion is important for the structural integrity of the protein.</text>
</comment>
<evidence type="ECO:0000256" key="8">
    <source>
        <dbReference type="ARBA" id="ARBA00048782"/>
    </source>
</evidence>
<dbReference type="Gene3D" id="3.30.1060.10">
    <property type="entry name" value="Peptide methionine sulphoxide reductase MsrA"/>
    <property type="match status" value="1"/>
</dbReference>
<dbReference type="SUPFAM" id="SSF51316">
    <property type="entry name" value="Mss4-like"/>
    <property type="match status" value="1"/>
</dbReference>
<dbReference type="PROSITE" id="PS51790">
    <property type="entry name" value="MSRB"/>
    <property type="match status" value="1"/>
</dbReference>
<evidence type="ECO:0000256" key="7">
    <source>
        <dbReference type="ARBA" id="ARBA00048488"/>
    </source>
</evidence>
<proteinExistence type="inferred from homology"/>
<evidence type="ECO:0000313" key="12">
    <source>
        <dbReference type="EMBL" id="TET46948.1"/>
    </source>
</evidence>
<accession>A0A523UWM3</accession>
<comment type="function">
    <text evidence="10">Has an important function as a repair enzyme for proteins that have been inactivated by oxidation. Catalyzes the reversible oxidation-reduction of methionine sulfoxide in proteins to methionine.</text>
</comment>
<keyword evidence="4 9" id="KW-0560">Oxidoreductase</keyword>
<dbReference type="NCBIfam" id="TIGR00357">
    <property type="entry name" value="peptide-methionine (R)-S-oxide reductase MsrB"/>
    <property type="match status" value="1"/>
</dbReference>
<dbReference type="NCBIfam" id="TIGR00401">
    <property type="entry name" value="msrA"/>
    <property type="match status" value="1"/>
</dbReference>
<dbReference type="Pfam" id="PF01625">
    <property type="entry name" value="PMSR"/>
    <property type="match status" value="1"/>
</dbReference>
<evidence type="ECO:0000256" key="5">
    <source>
        <dbReference type="ARBA" id="ARBA00023268"/>
    </source>
</evidence>
<sequence>MVAAVFLIASNGCAAPDAKHTKQEGEQEVNDKVVKTDAEWRKILTPEQYRVTRQGSTECAFTGELHDHRGAGVYKCVCCGLELFSSDGKFDSGTGWPSFLKPFRKENIVERLDNSLGVARTEILCSRCDAHLGHVFPDGPPPTGLRYCINSVALKFEKAEDHPNPARLETATFGAGCFWCTGALFQTLDGVKSVKVGYMGGHIKNPTYEQVCSGNTGHAEVAQIEYDPKKISFEELLDVFWEVHDPTSLNRQGPDVGTQYRSVIFYHTPQQKDAATRSIESLPKKLQEKIVTEIVPAGEFYEAENYHQDYYKNNPNASYCRLVIAPKLKKLR</sequence>
<dbReference type="Gene3D" id="2.170.150.20">
    <property type="entry name" value="Peptide methionine sulfoxide reductase"/>
    <property type="match status" value="1"/>
</dbReference>
<dbReference type="AlphaFoldDB" id="A0A523UWM3"/>
<comment type="catalytic activity">
    <reaction evidence="6 10">
        <text>L-methionyl-[protein] + [thioredoxin]-disulfide + H2O = L-methionyl-(S)-S-oxide-[protein] + [thioredoxin]-dithiol</text>
        <dbReference type="Rhea" id="RHEA:14217"/>
        <dbReference type="Rhea" id="RHEA-COMP:10698"/>
        <dbReference type="Rhea" id="RHEA-COMP:10700"/>
        <dbReference type="Rhea" id="RHEA-COMP:12313"/>
        <dbReference type="Rhea" id="RHEA-COMP:12315"/>
        <dbReference type="ChEBI" id="CHEBI:15377"/>
        <dbReference type="ChEBI" id="CHEBI:16044"/>
        <dbReference type="ChEBI" id="CHEBI:29950"/>
        <dbReference type="ChEBI" id="CHEBI:44120"/>
        <dbReference type="ChEBI" id="CHEBI:50058"/>
        <dbReference type="EC" id="1.8.4.11"/>
    </reaction>
</comment>